<dbReference type="GO" id="GO:0030514">
    <property type="term" value="P:negative regulation of BMP signaling pathway"/>
    <property type="evidence" value="ECO:0007669"/>
    <property type="project" value="TreeGrafter"/>
</dbReference>
<dbReference type="PANTHER" id="PTHR46252">
    <property type="entry name" value="BRORIN FAMILY MEMBER"/>
    <property type="match status" value="1"/>
</dbReference>
<organism evidence="3 4">
    <name type="scientific">Lingula anatina</name>
    <name type="common">Brachiopod</name>
    <name type="synonym">Lingula unguis</name>
    <dbReference type="NCBI Taxonomy" id="7574"/>
    <lineage>
        <taxon>Eukaryota</taxon>
        <taxon>Metazoa</taxon>
        <taxon>Spiralia</taxon>
        <taxon>Lophotrochozoa</taxon>
        <taxon>Brachiopoda</taxon>
        <taxon>Linguliformea</taxon>
        <taxon>Lingulata</taxon>
        <taxon>Lingulida</taxon>
        <taxon>Linguloidea</taxon>
        <taxon>Lingulidae</taxon>
        <taxon>Lingula</taxon>
    </lineage>
</organism>
<dbReference type="PANTHER" id="PTHR46252:SF3">
    <property type="entry name" value="KIELIN_CHORDIN-LIKE PROTEIN"/>
    <property type="match status" value="1"/>
</dbReference>
<gene>
    <name evidence="4" type="primary">LOC106177598</name>
</gene>
<evidence type="ECO:0000313" key="3">
    <source>
        <dbReference type="Proteomes" id="UP000085678"/>
    </source>
</evidence>
<dbReference type="SMART" id="SM00214">
    <property type="entry name" value="VWC"/>
    <property type="match status" value="2"/>
</dbReference>
<dbReference type="PROSITE" id="PS01208">
    <property type="entry name" value="VWFC_1"/>
    <property type="match status" value="1"/>
</dbReference>
<feature type="domain" description="VWFC" evidence="2">
    <location>
        <begin position="280"/>
        <end position="352"/>
    </location>
</feature>
<name>A0A1S3JZR9_LINAN</name>
<dbReference type="OrthoDB" id="5976811at2759"/>
<feature type="chain" id="PRO_5010193466" evidence="1">
    <location>
        <begin position="28"/>
        <end position="367"/>
    </location>
</feature>
<dbReference type="KEGG" id="lak:106177598"/>
<dbReference type="GeneID" id="106177598"/>
<dbReference type="InterPro" id="IPR057856">
    <property type="entry name" value="VWC2L_C"/>
</dbReference>
<dbReference type="InParanoid" id="A0A1S3JZR9"/>
<dbReference type="Pfam" id="PF23331">
    <property type="entry name" value="VWC2L_C"/>
    <property type="match status" value="1"/>
</dbReference>
<evidence type="ECO:0000313" key="4">
    <source>
        <dbReference type="RefSeq" id="XP_013415885.1"/>
    </source>
</evidence>
<reference evidence="4" key="1">
    <citation type="submission" date="2025-08" db="UniProtKB">
        <authorList>
            <consortium name="RefSeq"/>
        </authorList>
    </citation>
    <scope>IDENTIFICATION</scope>
    <source>
        <tissue evidence="4">Gonads</tissue>
    </source>
</reference>
<dbReference type="InterPro" id="IPR001007">
    <property type="entry name" value="VWF_dom"/>
</dbReference>
<dbReference type="OMA" id="WENQANC"/>
<feature type="signal peptide" evidence="1">
    <location>
        <begin position="1"/>
        <end position="27"/>
    </location>
</feature>
<dbReference type="Pfam" id="PF23334">
    <property type="entry name" value="VWC2L_2nd"/>
    <property type="match status" value="2"/>
</dbReference>
<keyword evidence="3" id="KW-1185">Reference proteome</keyword>
<dbReference type="AlphaFoldDB" id="A0A1S3JZR9"/>
<dbReference type="GO" id="GO:0045202">
    <property type="term" value="C:synapse"/>
    <property type="evidence" value="ECO:0007669"/>
    <property type="project" value="UniProtKB-SubCell"/>
</dbReference>
<feature type="domain" description="VWFC" evidence="2">
    <location>
        <begin position="152"/>
        <end position="212"/>
    </location>
</feature>
<dbReference type="SUPFAM" id="SSF57603">
    <property type="entry name" value="FnI-like domain"/>
    <property type="match status" value="2"/>
</dbReference>
<evidence type="ECO:0000259" key="2">
    <source>
        <dbReference type="PROSITE" id="PS50184"/>
    </source>
</evidence>
<protein>
    <submittedName>
        <fullName evidence="4">Kielin/chordin-like protein</fullName>
    </submittedName>
</protein>
<accession>A0A1S3JZR9</accession>
<proteinExistence type="predicted"/>
<dbReference type="GO" id="GO:0005615">
    <property type="term" value="C:extracellular space"/>
    <property type="evidence" value="ECO:0007669"/>
    <property type="project" value="TreeGrafter"/>
</dbReference>
<keyword evidence="1" id="KW-0732">Signal</keyword>
<dbReference type="RefSeq" id="XP_013415885.1">
    <property type="nucleotide sequence ID" value="XM_013560431.1"/>
</dbReference>
<dbReference type="PROSITE" id="PS50184">
    <property type="entry name" value="VWFC_2"/>
    <property type="match status" value="2"/>
</dbReference>
<evidence type="ECO:0000256" key="1">
    <source>
        <dbReference type="SAM" id="SignalP"/>
    </source>
</evidence>
<dbReference type="InterPro" id="IPR042979">
    <property type="entry name" value="VWC2/VWC2L"/>
</dbReference>
<dbReference type="Proteomes" id="UP000085678">
    <property type="component" value="Unplaced"/>
</dbReference>
<sequence>MATRSLVKSTLLAILFVLVTSPQLYYCKPTTMFDKKLNKDADLENSPKRFLIPSAAKGSQQPPETLQLLPKLKFRVPQENVGDYLPQLRFSVPGQPGFLEFDPLEALRDQRDFQEAEYVSQPQGDQPYVIPPKKHKHPHADHLVPEAEQANKVCKYGNKTYTPGELFQADACTSCYCPPGGGTPKCDKRECQWEPHCLEYDKSEDQCCGECIDYGCRHTDGKIYVPGARMPHRTACEECFCDIHGRQMICESTTTVCERPRCVDPVQGENDCCPVCPRGPNCYLGNEIISSEIVVQVDECTACRCPRDLNEFEKYSGGKNEILAICMYRPCSPCPKGTAPKMIKGKCCPICEPIFDNSVRTMPEVLT</sequence>
<dbReference type="GO" id="GO:0032281">
    <property type="term" value="C:AMPA glutamate receptor complex"/>
    <property type="evidence" value="ECO:0007669"/>
    <property type="project" value="TreeGrafter"/>
</dbReference>